<dbReference type="InterPro" id="IPR016024">
    <property type="entry name" value="ARM-type_fold"/>
</dbReference>
<sequence>MSLLIQKDTEQVIFGIPELEKLRESIRKTISDHEFISLYKECHSHLKAIFHEFTSPSAIRSNRNIFALCFEWLSLFMRKLNHKNEDRTSNEDDIEIILNDLTDNFIDHLSRVEEVLGDNVEQEYLEICFQYAIKVEDKKDNVSKDVYHKWDSFLPKIFPTLQRILERGSKEKLGDALTQSVLKILNTLSKSPSSSTRSSIFTLIKPYIRDWLRIFNSECLGQLMVLLSQITLSSDDETPDKSLCSEAWPFFHPVLDVVKREFVGNKIVKDKHEYVFLFFANLCCDPSHAIEIYDNVKDLLDESYDTIMEKGYYDYWAIHLWSYLIAKLSTVPSLVPQVSLKYDAKMTQFSMFYVYLFNIYSYLSTYYLPKLLHSIPPVSLIPSIETSLCPEKDGYSFASHVCCVMNLKIDDENVGRAYFVNIITKKRTEKERKSHQIIKRGSVCVNEKKEDRIQLSSIIQYTPPQHLLVKMPLDEERALRQSVYDHIEFTGGEVESLFDPDDTFQGQFEGYDQEEWREGMIMVEETGEEEGEEEEEEE</sequence>
<evidence type="ECO:0000313" key="2">
    <source>
        <dbReference type="Proteomes" id="UP001057375"/>
    </source>
</evidence>
<dbReference type="EMBL" id="BQXS01010005">
    <property type="protein sequence ID" value="GKT32544.1"/>
    <property type="molecule type" value="Genomic_DNA"/>
</dbReference>
<evidence type="ECO:0000313" key="1">
    <source>
        <dbReference type="EMBL" id="GKT32544.1"/>
    </source>
</evidence>
<proteinExistence type="predicted"/>
<accession>A0ABQ5KM40</accession>
<dbReference type="SUPFAM" id="SSF48371">
    <property type="entry name" value="ARM repeat"/>
    <property type="match status" value="1"/>
</dbReference>
<gene>
    <name evidence="1" type="ORF">ADUPG1_006676</name>
</gene>
<name>A0ABQ5KM40_9EUKA</name>
<keyword evidence="2" id="KW-1185">Reference proteome</keyword>
<reference evidence="1" key="1">
    <citation type="submission" date="2022-03" db="EMBL/GenBank/DDBJ databases">
        <title>Draft genome sequence of Aduncisulcus paluster, a free-living microaerophilic Fornicata.</title>
        <authorList>
            <person name="Yuyama I."/>
            <person name="Kume K."/>
            <person name="Tamura T."/>
            <person name="Inagaki Y."/>
            <person name="Hashimoto T."/>
        </authorList>
    </citation>
    <scope>NUCLEOTIDE SEQUENCE</scope>
    <source>
        <strain evidence="1">NY0171</strain>
    </source>
</reference>
<comment type="caution">
    <text evidence="1">The sequence shown here is derived from an EMBL/GenBank/DDBJ whole genome shotgun (WGS) entry which is preliminary data.</text>
</comment>
<protein>
    <submittedName>
        <fullName evidence="1">Uncharacterized protein</fullName>
    </submittedName>
</protein>
<organism evidence="1 2">
    <name type="scientific">Aduncisulcus paluster</name>
    <dbReference type="NCBI Taxonomy" id="2918883"/>
    <lineage>
        <taxon>Eukaryota</taxon>
        <taxon>Metamonada</taxon>
        <taxon>Carpediemonas-like organisms</taxon>
        <taxon>Aduncisulcus</taxon>
    </lineage>
</organism>
<dbReference type="Proteomes" id="UP001057375">
    <property type="component" value="Unassembled WGS sequence"/>
</dbReference>